<sequence length="528" mass="62300">MEFLGAGRSGEVFLLDSPDGKIARKIFYGDKITHLIHYFFFGAPNPYIWNEDALNCAYYRRRILQNLVQFWFGSHLTVANATDRGWNEESKSYQLDTEFSKGEAVALHHPFNHDKDWQVEVLVHRVMQPLQKWLIKSGFDGLVWQAGKGNPVALNNFLLTQDDPDNYQFVWIDLESGVPALIPLNFLTLFTFYLPKCFHHKRPLFDDVDMDRLNAYIEMNRVGLEETLGSKPYDEMLSDIEYLGYHQRNWKEMPRFQRSIHYQLKKGKITETEANRYLQNPWRWYIRELMRLGRKVPYKLLVRLPVKVFKFFASIPYFGFVRGFFKVLFFRRYRLKVARDYVNRRLERWMERKQITDEESDYFLHHLHNDYSSEYLGDFGVHLGMKVFVKVFEYIISPLLYAAGLINEGTLVFFLIFGGPISRTLYTSLQMFQAAGEGKEIPWVAFFIGLIPSLFGNIAYPCQMIYSASGSRGKLARFIVYDTFSRVGDKFPIWGGEDTLTEHYFNHGADRLVRWVTLLRRPFQRRVS</sequence>
<accession>A0ABS3FT85</accession>
<feature type="transmembrane region" description="Helical" evidence="1">
    <location>
        <begin position="308"/>
        <end position="329"/>
    </location>
</feature>
<keyword evidence="3" id="KW-1185">Reference proteome</keyword>
<feature type="transmembrane region" description="Helical" evidence="1">
    <location>
        <begin position="441"/>
        <end position="460"/>
    </location>
</feature>
<dbReference type="EMBL" id="JAFLQW010000390">
    <property type="protein sequence ID" value="MBO0350335.1"/>
    <property type="molecule type" value="Genomic_DNA"/>
</dbReference>
<name>A0ABS3FT85_9CYAN</name>
<protein>
    <submittedName>
        <fullName evidence="2">Uncharacterized protein</fullName>
    </submittedName>
</protein>
<keyword evidence="1" id="KW-0812">Transmembrane</keyword>
<keyword evidence="1" id="KW-1133">Transmembrane helix</keyword>
<comment type="caution">
    <text evidence="2">The sequence shown here is derived from an EMBL/GenBank/DDBJ whole genome shotgun (WGS) entry which is preliminary data.</text>
</comment>
<organism evidence="2 3">
    <name type="scientific">Phormidium pseudopriestleyi FRX01</name>
    <dbReference type="NCBI Taxonomy" id="1759528"/>
    <lineage>
        <taxon>Bacteria</taxon>
        <taxon>Bacillati</taxon>
        <taxon>Cyanobacteriota</taxon>
        <taxon>Cyanophyceae</taxon>
        <taxon>Oscillatoriophycideae</taxon>
        <taxon>Oscillatoriales</taxon>
        <taxon>Oscillatoriaceae</taxon>
        <taxon>Phormidium</taxon>
    </lineage>
</organism>
<reference evidence="2 3" key="1">
    <citation type="submission" date="2021-03" db="EMBL/GenBank/DDBJ databases">
        <title>Metabolic Capacity of the Antarctic Cyanobacterium Phormidium pseudopriestleyi that Sustains Oxygenic Photosynthesis in the Presence of Hydrogen Sulfide.</title>
        <authorList>
            <person name="Lumian J.E."/>
            <person name="Jungblut A.D."/>
            <person name="Dillon M.L."/>
            <person name="Hawes I."/>
            <person name="Doran P.T."/>
            <person name="Mackey T.J."/>
            <person name="Dick G.J."/>
            <person name="Grettenberger C.L."/>
            <person name="Sumner D.Y."/>
        </authorList>
    </citation>
    <scope>NUCLEOTIDE SEQUENCE [LARGE SCALE GENOMIC DNA]</scope>
    <source>
        <strain evidence="2 3">FRX01</strain>
    </source>
</reference>
<evidence type="ECO:0000313" key="3">
    <source>
        <dbReference type="Proteomes" id="UP000664844"/>
    </source>
</evidence>
<feature type="transmembrane region" description="Helical" evidence="1">
    <location>
        <begin position="399"/>
        <end position="421"/>
    </location>
</feature>
<keyword evidence="1" id="KW-0472">Membrane</keyword>
<dbReference type="Proteomes" id="UP000664844">
    <property type="component" value="Unassembled WGS sequence"/>
</dbReference>
<evidence type="ECO:0000256" key="1">
    <source>
        <dbReference type="SAM" id="Phobius"/>
    </source>
</evidence>
<evidence type="ECO:0000313" key="2">
    <source>
        <dbReference type="EMBL" id="MBO0350335.1"/>
    </source>
</evidence>
<gene>
    <name evidence="2" type="ORF">J0895_14715</name>
</gene>
<proteinExistence type="predicted"/>